<name>A0A3Q0IYM1_DIACI</name>
<keyword evidence="2" id="KW-0449">Lipoprotein</keyword>
<feature type="domain" description="Phosphorylase b kinase regulatory subunit alpha/beta C-terminal" evidence="4">
    <location>
        <begin position="505"/>
        <end position="631"/>
    </location>
</feature>
<accession>A0A3Q0IYM1</accession>
<keyword evidence="2" id="KW-0472">Membrane</keyword>
<evidence type="ECO:0000259" key="4">
    <source>
        <dbReference type="Pfam" id="PF19292"/>
    </source>
</evidence>
<dbReference type="RefSeq" id="XP_026681304.1">
    <property type="nucleotide sequence ID" value="XM_026825503.1"/>
</dbReference>
<dbReference type="KEGG" id="dci:103511887"/>
<dbReference type="OMA" id="TMRYWRA"/>
<dbReference type="STRING" id="121845.A0A3Q0IYM1"/>
<protein>
    <recommendedName>
        <fullName evidence="2">Phosphorylase b kinase regulatory subunit</fullName>
    </recommendedName>
</protein>
<dbReference type="InterPro" id="IPR011613">
    <property type="entry name" value="GH15-like"/>
</dbReference>
<evidence type="ECO:0000256" key="2">
    <source>
        <dbReference type="RuleBase" id="RU364123"/>
    </source>
</evidence>
<comment type="function">
    <text evidence="2">Phosphorylase b kinase catalyzes the phosphorylation of serine in certain substrates, including troponin I.</text>
</comment>
<gene>
    <name evidence="6" type="primary">LOC103511887</name>
</gene>
<dbReference type="PANTHER" id="PTHR10749:SF8">
    <property type="entry name" value="PHOSPHORYLASE B KINASE REGULATORY SUBUNIT BETA"/>
    <property type="match status" value="1"/>
</dbReference>
<dbReference type="Proteomes" id="UP000079169">
    <property type="component" value="Unplaced"/>
</dbReference>
<comment type="similarity">
    <text evidence="2">Belongs to the phosphorylase b kinase regulatory chain family.</text>
</comment>
<dbReference type="AlphaFoldDB" id="A0A3Q0IYM1"/>
<comment type="subcellular location">
    <subcellularLocation>
        <location evidence="2">Cell membrane</location>
        <topology evidence="2">Lipid-anchor</topology>
        <orientation evidence="2">Cytoplasmic side</orientation>
    </subcellularLocation>
</comment>
<dbReference type="PANTHER" id="PTHR10749">
    <property type="entry name" value="PHOSPHORYLASE B KINASE REGULATORY SUBUNIT"/>
    <property type="match status" value="1"/>
</dbReference>
<keyword evidence="2" id="KW-0636">Prenylation</keyword>
<keyword evidence="1 2" id="KW-0119">Carbohydrate metabolism</keyword>
<dbReference type="GO" id="GO:0005964">
    <property type="term" value="C:phosphorylase kinase complex"/>
    <property type="evidence" value="ECO:0007669"/>
    <property type="project" value="TreeGrafter"/>
</dbReference>
<keyword evidence="2" id="KW-0112">Calmodulin-binding</keyword>
<keyword evidence="2" id="KW-1003">Cell membrane</keyword>
<dbReference type="GO" id="GO:0005516">
    <property type="term" value="F:calmodulin binding"/>
    <property type="evidence" value="ECO:0007669"/>
    <property type="project" value="UniProtKB-KW"/>
</dbReference>
<evidence type="ECO:0000256" key="1">
    <source>
        <dbReference type="ARBA" id="ARBA00023277"/>
    </source>
</evidence>
<dbReference type="GO" id="GO:0005886">
    <property type="term" value="C:plasma membrane"/>
    <property type="evidence" value="ECO:0007669"/>
    <property type="project" value="UniProtKB-SubCell"/>
</dbReference>
<comment type="pathway">
    <text evidence="2">Glycan biosynthesis; glycogen metabolism.</text>
</comment>
<evidence type="ECO:0000259" key="3">
    <source>
        <dbReference type="Pfam" id="PF00723"/>
    </source>
</evidence>
<keyword evidence="2" id="KW-0321">Glycogen metabolism</keyword>
<dbReference type="PaxDb" id="121845-A0A3Q0IYM1"/>
<proteinExistence type="inferred from homology"/>
<dbReference type="UniPathway" id="UPA00163"/>
<dbReference type="GeneID" id="103511887"/>
<reference evidence="6" key="1">
    <citation type="submission" date="2025-08" db="UniProtKB">
        <authorList>
            <consortium name="RefSeq"/>
        </authorList>
    </citation>
    <scope>IDENTIFICATION</scope>
</reference>
<evidence type="ECO:0000313" key="5">
    <source>
        <dbReference type="Proteomes" id="UP000079169"/>
    </source>
</evidence>
<feature type="domain" description="GH15-like" evidence="3">
    <location>
        <begin position="339"/>
        <end position="462"/>
    </location>
</feature>
<dbReference type="Pfam" id="PF19292">
    <property type="entry name" value="KPBB_C"/>
    <property type="match status" value="1"/>
</dbReference>
<feature type="domain" description="GH15-like" evidence="3">
    <location>
        <begin position="4"/>
        <end position="320"/>
    </location>
</feature>
<dbReference type="Pfam" id="PF00723">
    <property type="entry name" value="Glyco_hydro_15"/>
    <property type="match status" value="2"/>
</dbReference>
<dbReference type="GO" id="GO:0005977">
    <property type="term" value="P:glycogen metabolic process"/>
    <property type="evidence" value="ECO:0007669"/>
    <property type="project" value="UniProtKB-UniPathway"/>
</dbReference>
<sequence>MYFYIPEEFVEMERQEPGSQPRLPSAEGSGCTEPLYLMNQALFIMAQLLTADLLHINELDPIRRYLPSYNRPRRGGRYSAFQAKPGSGTAATDLVVQIVLMAESMRLQAMMGTYGIQTQTPHEVEPVQIWSSNELVKVYQHLGVNKKLKLSGRPPRPIGALGTSKVYRVCGMTVLCYPLIFEVSEFYLYRDMALLIDDIKTELHFVSRYWRLSGRPTVCLLIREEHMRDPQFKEMLDLMAMFKKGNCDGIKVRIGRLQNLINSSCIGNDSRSGSPMGASYECLGNTVEEHLTALYNLAGTMRYWRAVRYSSSLLHYTVDSISPFITAVLVNGKQVRASYECLGKTVEEHLTALYNLAGTMRYWRAVRYSSSLLHYTVDSISPFITAVLVNGKQLAVGVIGQKETVFDKPLSPSEIRSVIYSTIQPYDVIQAVLQQEIVLYCGRLIATSPDMFNGILKIRVGWVIEAIKVYLEIIGKDVNAMYNYSPFEIRQLLWKVLNVREWADEEHLTVLQLRRLEGCWCRVPSHFYNQVWDIMIRTPEGISVQGHILPQQPTLSNMTQSELTFALLIEEILNHITYPEYRQIIVELLSIVSTILLRNPELSFRKQLDLDELVNNAYHMFCKDNNIERKDMKSFYAAKQSITTGYLARAVVNNVLKGGELATSCLDSIDGTHEDDLQHCCIS</sequence>
<organism evidence="5 6">
    <name type="scientific">Diaphorina citri</name>
    <name type="common">Asian citrus psyllid</name>
    <dbReference type="NCBI Taxonomy" id="121845"/>
    <lineage>
        <taxon>Eukaryota</taxon>
        <taxon>Metazoa</taxon>
        <taxon>Ecdysozoa</taxon>
        <taxon>Arthropoda</taxon>
        <taxon>Hexapoda</taxon>
        <taxon>Insecta</taxon>
        <taxon>Pterygota</taxon>
        <taxon>Neoptera</taxon>
        <taxon>Paraneoptera</taxon>
        <taxon>Hemiptera</taxon>
        <taxon>Sternorrhyncha</taxon>
        <taxon>Psylloidea</taxon>
        <taxon>Psyllidae</taxon>
        <taxon>Diaphorininae</taxon>
        <taxon>Diaphorina</taxon>
    </lineage>
</organism>
<evidence type="ECO:0000313" key="6">
    <source>
        <dbReference type="RefSeq" id="XP_026681304.1"/>
    </source>
</evidence>
<dbReference type="InterPro" id="IPR008734">
    <property type="entry name" value="PHK_A/B_su"/>
</dbReference>
<keyword evidence="5" id="KW-1185">Reference proteome</keyword>
<dbReference type="InterPro" id="IPR045583">
    <property type="entry name" value="KPBA/B_C"/>
</dbReference>